<dbReference type="SUPFAM" id="SSF81301">
    <property type="entry name" value="Nucleotidyltransferase"/>
    <property type="match status" value="1"/>
</dbReference>
<evidence type="ECO:0000259" key="1">
    <source>
        <dbReference type="Pfam" id="PF01909"/>
    </source>
</evidence>
<dbReference type="InterPro" id="IPR043519">
    <property type="entry name" value="NT_sf"/>
</dbReference>
<comment type="caution">
    <text evidence="2">The sequence shown here is derived from an EMBL/GenBank/DDBJ whole genome shotgun (WGS) entry which is preliminary data.</text>
</comment>
<dbReference type="Proteomes" id="UP000703893">
    <property type="component" value="Unassembled WGS sequence"/>
</dbReference>
<dbReference type="EMBL" id="VGJX01000093">
    <property type="protein sequence ID" value="MBM3273989.1"/>
    <property type="molecule type" value="Genomic_DNA"/>
</dbReference>
<organism evidence="2 3">
    <name type="scientific">Candidatus Tanganyikabacteria bacterium</name>
    <dbReference type="NCBI Taxonomy" id="2961651"/>
    <lineage>
        <taxon>Bacteria</taxon>
        <taxon>Bacillati</taxon>
        <taxon>Candidatus Sericytochromatia</taxon>
        <taxon>Candidatus Tanganyikabacteria</taxon>
    </lineage>
</organism>
<dbReference type="GO" id="GO:0016779">
    <property type="term" value="F:nucleotidyltransferase activity"/>
    <property type="evidence" value="ECO:0007669"/>
    <property type="project" value="InterPro"/>
</dbReference>
<evidence type="ECO:0000313" key="2">
    <source>
        <dbReference type="EMBL" id="MBM3273989.1"/>
    </source>
</evidence>
<dbReference type="Pfam" id="PF01909">
    <property type="entry name" value="NTP_transf_2"/>
    <property type="match status" value="1"/>
</dbReference>
<dbReference type="InterPro" id="IPR002934">
    <property type="entry name" value="Polymerase_NTP_transf_dom"/>
</dbReference>
<proteinExistence type="predicted"/>
<protein>
    <submittedName>
        <fullName evidence="2">Nucleotidyltransferase domain-containing protein</fullName>
    </submittedName>
</protein>
<reference evidence="2 3" key="1">
    <citation type="submission" date="2019-03" db="EMBL/GenBank/DDBJ databases">
        <title>Lake Tanganyika Metagenome-Assembled Genomes (MAGs).</title>
        <authorList>
            <person name="Tran P."/>
        </authorList>
    </citation>
    <scope>NUCLEOTIDE SEQUENCE [LARGE SCALE GENOMIC DNA]</scope>
    <source>
        <strain evidence="2">K_DeepCast_65m_m2_236</strain>
    </source>
</reference>
<accession>A0A937X4D1</accession>
<sequence length="106" mass="11561">MQPSREILDDLVQRIVAAAAPRRVILFGSAARGTMGPDSDLDVMIVIRDGIHRRRTSQLLYRALAGLGIPKDLVVVTESDVAQLGDDPSLVLKPALTEGIELYRAR</sequence>
<feature type="domain" description="Polymerase nucleotidyl transferase" evidence="1">
    <location>
        <begin position="13"/>
        <end position="77"/>
    </location>
</feature>
<dbReference type="AlphaFoldDB" id="A0A937X4D1"/>
<dbReference type="Gene3D" id="3.30.460.10">
    <property type="entry name" value="Beta Polymerase, domain 2"/>
    <property type="match status" value="1"/>
</dbReference>
<dbReference type="PANTHER" id="PTHR37030:SF1">
    <property type="entry name" value="NUCLEOTIDYLTRANSFERASE"/>
    <property type="match status" value="1"/>
</dbReference>
<name>A0A937X4D1_9BACT</name>
<dbReference type="CDD" id="cd05403">
    <property type="entry name" value="NT_KNTase_like"/>
    <property type="match status" value="1"/>
</dbReference>
<evidence type="ECO:0000313" key="3">
    <source>
        <dbReference type="Proteomes" id="UP000703893"/>
    </source>
</evidence>
<gene>
    <name evidence="2" type="ORF">FJZ00_02465</name>
</gene>
<dbReference type="PANTHER" id="PTHR37030">
    <property type="entry name" value="NUCLEOTIDYLTRANSFERASE"/>
    <property type="match status" value="1"/>
</dbReference>